<accession>W7IBB3</accession>
<organism evidence="2 3">
    <name type="scientific">Actinokineospora spheciospongiae</name>
    <dbReference type="NCBI Taxonomy" id="909613"/>
    <lineage>
        <taxon>Bacteria</taxon>
        <taxon>Bacillati</taxon>
        <taxon>Actinomycetota</taxon>
        <taxon>Actinomycetes</taxon>
        <taxon>Pseudonocardiales</taxon>
        <taxon>Pseudonocardiaceae</taxon>
        <taxon>Actinokineospora</taxon>
    </lineage>
</organism>
<gene>
    <name evidence="2" type="ORF">UO65_6671</name>
</gene>
<dbReference type="STRING" id="909613.UO65_6671"/>
<protein>
    <submittedName>
        <fullName evidence="2">Uncharacterized protein</fullName>
    </submittedName>
</protein>
<sequence>MGQTGSRPLSGVRVTGVARVPRITPPGPGSRHRGDELPTWDDELPAGGRRVPGRRPPGDGWPVPAIVPVRERNRDGGEAVLLRP</sequence>
<evidence type="ECO:0000256" key="1">
    <source>
        <dbReference type="SAM" id="MobiDB-lite"/>
    </source>
</evidence>
<feature type="region of interest" description="Disordered" evidence="1">
    <location>
        <begin position="1"/>
        <end position="65"/>
    </location>
</feature>
<evidence type="ECO:0000313" key="2">
    <source>
        <dbReference type="EMBL" id="EWC58060.1"/>
    </source>
</evidence>
<dbReference type="AlphaFoldDB" id="W7IBB3"/>
<proteinExistence type="predicted"/>
<keyword evidence="3" id="KW-1185">Reference proteome</keyword>
<evidence type="ECO:0000313" key="3">
    <source>
        <dbReference type="Proteomes" id="UP000019277"/>
    </source>
</evidence>
<dbReference type="Proteomes" id="UP000019277">
    <property type="component" value="Unassembled WGS sequence"/>
</dbReference>
<comment type="caution">
    <text evidence="2">The sequence shown here is derived from an EMBL/GenBank/DDBJ whole genome shotgun (WGS) entry which is preliminary data.</text>
</comment>
<reference evidence="2 3" key="1">
    <citation type="journal article" date="2014" name="Genome Announc.">
        <title>Draft Genome Sequence of the Antitrypanosomally Active Sponge-Associated Bacterium Actinokineospora sp. Strain EG49.</title>
        <authorList>
            <person name="Harjes J."/>
            <person name="Ryu T."/>
            <person name="Abdelmohsen U.R."/>
            <person name="Moitinho-Silva L."/>
            <person name="Horn H."/>
            <person name="Ravasi T."/>
            <person name="Hentschel U."/>
        </authorList>
    </citation>
    <scope>NUCLEOTIDE SEQUENCE [LARGE SCALE GENOMIC DNA]</scope>
    <source>
        <strain evidence="2 3">EG49</strain>
    </source>
</reference>
<name>W7IBB3_9PSEU</name>
<dbReference type="EMBL" id="AYXG01000263">
    <property type="protein sequence ID" value="EWC58060.1"/>
    <property type="molecule type" value="Genomic_DNA"/>
</dbReference>